<reference evidence="8" key="1">
    <citation type="submission" date="2020-05" db="EMBL/GenBank/DDBJ databases">
        <title>WGS assembly of Panicum virgatum.</title>
        <authorList>
            <person name="Lovell J.T."/>
            <person name="Jenkins J."/>
            <person name="Shu S."/>
            <person name="Juenger T.E."/>
            <person name="Schmutz J."/>
        </authorList>
    </citation>
    <scope>NUCLEOTIDE SEQUENCE</scope>
    <source>
        <strain evidence="8">AP13</strain>
    </source>
</reference>
<dbReference type="EC" id="2.3.2.23" evidence="1"/>
<evidence type="ECO:0000256" key="2">
    <source>
        <dbReference type="ARBA" id="ARBA00022679"/>
    </source>
</evidence>
<comment type="caution">
    <text evidence="8">The sequence shown here is derived from an EMBL/GenBank/DDBJ whole genome shotgun (WGS) entry which is preliminary data.</text>
</comment>
<keyword evidence="5" id="KW-0067">ATP-binding</keyword>
<dbReference type="EMBL" id="CM029046">
    <property type="protein sequence ID" value="KAG2590771.1"/>
    <property type="molecule type" value="Genomic_DNA"/>
</dbReference>
<evidence type="ECO:0000256" key="1">
    <source>
        <dbReference type="ARBA" id="ARBA00012486"/>
    </source>
</evidence>
<evidence type="ECO:0000256" key="5">
    <source>
        <dbReference type="ARBA" id="ARBA00022840"/>
    </source>
</evidence>
<dbReference type="PANTHER" id="PTHR46116">
    <property type="entry name" value="(E3-INDEPENDENT) E2 UBIQUITIN-CONJUGATING ENZYME"/>
    <property type="match status" value="1"/>
</dbReference>
<gene>
    <name evidence="8" type="ORF">PVAP13_5NG412600</name>
</gene>
<protein>
    <recommendedName>
        <fullName evidence="1">E2 ubiquitin-conjugating enzyme</fullName>
        <ecNumber evidence="1">2.3.2.23</ecNumber>
    </recommendedName>
</protein>
<keyword evidence="4" id="KW-0833">Ubl conjugation pathway</keyword>
<dbReference type="Gene3D" id="3.10.110.10">
    <property type="entry name" value="Ubiquitin Conjugating Enzyme"/>
    <property type="match status" value="1"/>
</dbReference>
<keyword evidence="9" id="KW-1185">Reference proteome</keyword>
<evidence type="ECO:0000256" key="3">
    <source>
        <dbReference type="ARBA" id="ARBA00022741"/>
    </source>
</evidence>
<keyword evidence="3" id="KW-0547">Nucleotide-binding</keyword>
<evidence type="ECO:0000313" key="9">
    <source>
        <dbReference type="Proteomes" id="UP000823388"/>
    </source>
</evidence>
<accession>A0A8T0RWH0</accession>
<dbReference type="GO" id="GO:0061631">
    <property type="term" value="F:ubiquitin conjugating enzyme activity"/>
    <property type="evidence" value="ECO:0007669"/>
    <property type="project" value="UniProtKB-EC"/>
</dbReference>
<dbReference type="PANTHER" id="PTHR46116:SF20">
    <property type="entry name" value="OS09G0294300 PROTEIN"/>
    <property type="match status" value="1"/>
</dbReference>
<name>A0A8T0RWH0_PANVG</name>
<dbReference type="AlphaFoldDB" id="A0A8T0RWH0"/>
<dbReference type="InterPro" id="IPR000608">
    <property type="entry name" value="UBC"/>
</dbReference>
<evidence type="ECO:0000256" key="4">
    <source>
        <dbReference type="ARBA" id="ARBA00022786"/>
    </source>
</evidence>
<dbReference type="Proteomes" id="UP000823388">
    <property type="component" value="Chromosome 5N"/>
</dbReference>
<dbReference type="SUPFAM" id="SSF54495">
    <property type="entry name" value="UBC-like"/>
    <property type="match status" value="1"/>
</dbReference>
<evidence type="ECO:0000313" key="8">
    <source>
        <dbReference type="EMBL" id="KAG2590771.1"/>
    </source>
</evidence>
<proteinExistence type="predicted"/>
<organism evidence="8 9">
    <name type="scientific">Panicum virgatum</name>
    <name type="common">Blackwell switchgrass</name>
    <dbReference type="NCBI Taxonomy" id="38727"/>
    <lineage>
        <taxon>Eukaryota</taxon>
        <taxon>Viridiplantae</taxon>
        <taxon>Streptophyta</taxon>
        <taxon>Embryophyta</taxon>
        <taxon>Tracheophyta</taxon>
        <taxon>Spermatophyta</taxon>
        <taxon>Magnoliopsida</taxon>
        <taxon>Liliopsida</taxon>
        <taxon>Poales</taxon>
        <taxon>Poaceae</taxon>
        <taxon>PACMAD clade</taxon>
        <taxon>Panicoideae</taxon>
        <taxon>Panicodae</taxon>
        <taxon>Paniceae</taxon>
        <taxon>Panicinae</taxon>
        <taxon>Panicum</taxon>
        <taxon>Panicum sect. Hiantes</taxon>
    </lineage>
</organism>
<dbReference type="Pfam" id="PF00179">
    <property type="entry name" value="UQ_con"/>
    <property type="match status" value="1"/>
</dbReference>
<feature type="region of interest" description="Disordered" evidence="6">
    <location>
        <begin position="421"/>
        <end position="442"/>
    </location>
</feature>
<evidence type="ECO:0000256" key="6">
    <source>
        <dbReference type="SAM" id="MobiDB-lite"/>
    </source>
</evidence>
<evidence type="ECO:0000259" key="7">
    <source>
        <dbReference type="PROSITE" id="PS50127"/>
    </source>
</evidence>
<keyword evidence="2" id="KW-0808">Transferase</keyword>
<feature type="domain" description="UBC core" evidence="7">
    <location>
        <begin position="175"/>
        <end position="342"/>
    </location>
</feature>
<dbReference type="SMART" id="SM00212">
    <property type="entry name" value="UBCc"/>
    <property type="match status" value="1"/>
</dbReference>
<dbReference type="InterPro" id="IPR016135">
    <property type="entry name" value="UBQ-conjugating_enzyme/RWD"/>
</dbReference>
<sequence>MSASQSRHPWQQMGISTWMWTSRMSADLSGKFTKVDPWGGLGGYDSNVAGSSAITATDLPPWDGLTMLAPYYYNQFGVATGEELNKYYSNSNPLMESGSSFNSGANNYMDIPPGVEAVLPQGTSAEMPHQLSQAEIIYSEVHEKYKTFKQFDTVNDHGDHLYSLNSRPGKKPTKSWLKQIQHEWKVLENDLPDTIYVRVYEDRMDLLRAVIVGPAGTPYHDGLFFFDVQFPYEYPDIPPQVTYRSRGLQINPNLYACGRVCLSLLDTWVGTGCEKWNPDNSTMLQVLVSIQALVLNAKPFFNEAGHAMSANSPLGEKLSMTYNEKTFLLSCRTMQYSLRNPPKNFEDFVIGHFRNHGRKILKGCKSYMAGAQVGCLVGDGERDVNDGGASCSASFKAPLKLLLSDLLKDFAKIGVDCAEFQDPGPGPGAAKATAETPSSLKP</sequence>
<dbReference type="PROSITE" id="PS50127">
    <property type="entry name" value="UBC_2"/>
    <property type="match status" value="1"/>
</dbReference>
<dbReference type="CDD" id="cd23837">
    <property type="entry name" value="UBCc_UBE2O"/>
    <property type="match status" value="1"/>
</dbReference>
<dbReference type="FunFam" id="3.10.110.10:FF:000028">
    <property type="entry name" value="Probable ubiquitin-conjugating enzyme E2 23"/>
    <property type="match status" value="1"/>
</dbReference>
<dbReference type="GO" id="GO:0005524">
    <property type="term" value="F:ATP binding"/>
    <property type="evidence" value="ECO:0007669"/>
    <property type="project" value="UniProtKB-KW"/>
</dbReference>